<dbReference type="GO" id="GO:0009279">
    <property type="term" value="C:cell outer membrane"/>
    <property type="evidence" value="ECO:0007669"/>
    <property type="project" value="UniProtKB-SubCell"/>
</dbReference>
<gene>
    <name evidence="9" type="ORF">MQE35_00420</name>
</gene>
<evidence type="ECO:0000256" key="6">
    <source>
        <dbReference type="SAM" id="MobiDB-lite"/>
    </source>
</evidence>
<comment type="similarity">
    <text evidence="2">Belongs to the SusD family.</text>
</comment>
<feature type="region of interest" description="Disordered" evidence="6">
    <location>
        <begin position="606"/>
        <end position="626"/>
    </location>
</feature>
<evidence type="ECO:0000256" key="1">
    <source>
        <dbReference type="ARBA" id="ARBA00004442"/>
    </source>
</evidence>
<dbReference type="SUPFAM" id="SSF48452">
    <property type="entry name" value="TPR-like"/>
    <property type="match status" value="1"/>
</dbReference>
<sequence>MKKVSLILITIISLGILSSCSDEFLEEEMVATLTQDRFNSEEGIEELVNGAYEGLRFHHAYEWGYTTTNYGVDTFTNGGGANRIQWNTYSSELNPLDGDNSTAVWNNMYAQINLCNIGISKIPDVLAEADPALKNTRLGELLFLRAFDYFKLVRQFGGVPISTEPIESDVAEFPRATKEAVYDLIVDDFTRAEQLLPDQPEQVGRITKAAAQHFLAKVYLTRASEINTDITQPNDLQNAADFAEKVIASRSLAPDYNDIFNYTAVNGPNETLSEVLLSSQFDDNQSLLGRFGNRIHLYFLSVYRFFPGMTRNVDDGREFQRLKPTDYAIDIFDRTNDSRYYKSFQTSYIAQNTNLVPVWTSENAPSPELVGQLKFMPGDTAVVHIANSETDNRFTPDFKDSFAPTMVVRYARDDSGQLSTDWNISTYPSLSKYRDPFRQSFNDEKGTRDGLLARLGETYLIAAEAYGRMGDYGKALTFINAIRERAAYKAGEDRGWVYYLAQNVPYGENTSTVGEMIATEDDFTPGTTNADLQMYPPGVGNKQEMFIHFILNERARELMGEFHRWEDLSRTKTLVQRATAFNPEAAPNINENHELRPIPQSYLDALESGGIPLTPDQKDEVQNPGY</sequence>
<feature type="compositionally biased region" description="Basic and acidic residues" evidence="6">
    <location>
        <begin position="616"/>
        <end position="626"/>
    </location>
</feature>
<feature type="domain" description="SusD-like N-terminal" evidence="8">
    <location>
        <begin position="23"/>
        <end position="220"/>
    </location>
</feature>
<reference evidence="9" key="1">
    <citation type="submission" date="2022-03" db="EMBL/GenBank/DDBJ databases">
        <title>Description of Abyssus ytuae gen. nov., sp. nov., a novel member of the family Flavobacteriaceae isolated from the sediment of Mariana Trench.</title>
        <authorList>
            <person name="Zhang J."/>
            <person name="Xu X."/>
        </authorList>
    </citation>
    <scope>NUCLEOTIDE SEQUENCE</scope>
    <source>
        <strain evidence="9">MT3330</strain>
    </source>
</reference>
<dbReference type="Gene3D" id="1.25.40.390">
    <property type="match status" value="1"/>
</dbReference>
<dbReference type="Proteomes" id="UP000831290">
    <property type="component" value="Chromosome"/>
</dbReference>
<evidence type="ECO:0000256" key="3">
    <source>
        <dbReference type="ARBA" id="ARBA00022729"/>
    </source>
</evidence>
<comment type="subcellular location">
    <subcellularLocation>
        <location evidence="1">Cell outer membrane</location>
    </subcellularLocation>
</comment>
<dbReference type="AlphaFoldDB" id="A0A9E6ZL50"/>
<evidence type="ECO:0000313" key="9">
    <source>
        <dbReference type="EMBL" id="UOB17777.1"/>
    </source>
</evidence>
<evidence type="ECO:0000259" key="7">
    <source>
        <dbReference type="Pfam" id="PF07980"/>
    </source>
</evidence>
<evidence type="ECO:0000313" key="10">
    <source>
        <dbReference type="Proteomes" id="UP000831290"/>
    </source>
</evidence>
<organism evidence="9 10">
    <name type="scientific">Abyssalbus ytuae</name>
    <dbReference type="NCBI Taxonomy" id="2926907"/>
    <lineage>
        <taxon>Bacteria</taxon>
        <taxon>Pseudomonadati</taxon>
        <taxon>Bacteroidota</taxon>
        <taxon>Flavobacteriia</taxon>
        <taxon>Flavobacteriales</taxon>
        <taxon>Flavobacteriaceae</taxon>
        <taxon>Abyssalbus</taxon>
    </lineage>
</organism>
<keyword evidence="5" id="KW-0998">Cell outer membrane</keyword>
<accession>A0A9E6ZL50</accession>
<evidence type="ECO:0000259" key="8">
    <source>
        <dbReference type="Pfam" id="PF14322"/>
    </source>
</evidence>
<keyword evidence="3" id="KW-0732">Signal</keyword>
<dbReference type="InterPro" id="IPR012944">
    <property type="entry name" value="SusD_RagB_dom"/>
</dbReference>
<protein>
    <submittedName>
        <fullName evidence="9">RagB/SusD family nutrient uptake outer membrane protein</fullName>
    </submittedName>
</protein>
<dbReference type="Pfam" id="PF07980">
    <property type="entry name" value="SusD_RagB"/>
    <property type="match status" value="1"/>
</dbReference>
<evidence type="ECO:0000256" key="4">
    <source>
        <dbReference type="ARBA" id="ARBA00023136"/>
    </source>
</evidence>
<dbReference type="Pfam" id="PF14322">
    <property type="entry name" value="SusD-like_3"/>
    <property type="match status" value="1"/>
</dbReference>
<keyword evidence="10" id="KW-1185">Reference proteome</keyword>
<dbReference type="EMBL" id="CP094358">
    <property type="protein sequence ID" value="UOB17777.1"/>
    <property type="molecule type" value="Genomic_DNA"/>
</dbReference>
<evidence type="ECO:0000256" key="2">
    <source>
        <dbReference type="ARBA" id="ARBA00006275"/>
    </source>
</evidence>
<evidence type="ECO:0000256" key="5">
    <source>
        <dbReference type="ARBA" id="ARBA00023237"/>
    </source>
</evidence>
<dbReference type="InterPro" id="IPR011990">
    <property type="entry name" value="TPR-like_helical_dom_sf"/>
</dbReference>
<dbReference type="InterPro" id="IPR033985">
    <property type="entry name" value="SusD-like_N"/>
</dbReference>
<feature type="domain" description="RagB/SusD" evidence="7">
    <location>
        <begin position="327"/>
        <end position="604"/>
    </location>
</feature>
<dbReference type="PROSITE" id="PS51257">
    <property type="entry name" value="PROKAR_LIPOPROTEIN"/>
    <property type="match status" value="1"/>
</dbReference>
<dbReference type="RefSeq" id="WP_255843497.1">
    <property type="nucleotide sequence ID" value="NZ_CP094358.1"/>
</dbReference>
<name>A0A9E6ZL50_9FLAO</name>
<keyword evidence="4" id="KW-0472">Membrane</keyword>
<dbReference type="KEGG" id="fbm:MQE35_00420"/>
<proteinExistence type="inferred from homology"/>